<dbReference type="SUPFAM" id="SSF102114">
    <property type="entry name" value="Radical SAM enzymes"/>
    <property type="match status" value="1"/>
</dbReference>
<dbReference type="GO" id="GO:0004076">
    <property type="term" value="F:biotin synthase activity"/>
    <property type="evidence" value="ECO:0007669"/>
    <property type="project" value="UniProtKB-UniRule"/>
</dbReference>
<keyword evidence="11 16" id="KW-0408">Iron</keyword>
<evidence type="ECO:0000256" key="17">
    <source>
        <dbReference type="PIRSR" id="PIRSR001619-1"/>
    </source>
</evidence>
<comment type="function">
    <text evidence="14 16">Catalyzes the conversion of dethiobiotin (DTB) to biotin by the insertion of a sulfur atom into dethiobiotin via a radical-based mechanism.</text>
</comment>
<dbReference type="SMART" id="SM00876">
    <property type="entry name" value="BATS"/>
    <property type="match status" value="1"/>
</dbReference>
<evidence type="ECO:0000256" key="12">
    <source>
        <dbReference type="ARBA" id="ARBA00023014"/>
    </source>
</evidence>
<protein>
    <recommendedName>
        <fullName evidence="15 16">Biotin synthase</fullName>
        <ecNumber evidence="4 16">2.8.1.6</ecNumber>
    </recommendedName>
</protein>
<evidence type="ECO:0000256" key="2">
    <source>
        <dbReference type="ARBA" id="ARBA00010765"/>
    </source>
</evidence>
<comment type="catalytic activity">
    <reaction evidence="13 16">
        <text>(4R,5S)-dethiobiotin + (sulfur carrier)-SH + 2 reduced [2Fe-2S]-[ferredoxin] + 2 S-adenosyl-L-methionine = (sulfur carrier)-H + biotin + 2 5'-deoxyadenosine + 2 L-methionine + 2 oxidized [2Fe-2S]-[ferredoxin]</text>
        <dbReference type="Rhea" id="RHEA:22060"/>
        <dbReference type="Rhea" id="RHEA-COMP:10000"/>
        <dbReference type="Rhea" id="RHEA-COMP:10001"/>
        <dbReference type="Rhea" id="RHEA-COMP:14737"/>
        <dbReference type="Rhea" id="RHEA-COMP:14739"/>
        <dbReference type="ChEBI" id="CHEBI:17319"/>
        <dbReference type="ChEBI" id="CHEBI:29917"/>
        <dbReference type="ChEBI" id="CHEBI:33737"/>
        <dbReference type="ChEBI" id="CHEBI:33738"/>
        <dbReference type="ChEBI" id="CHEBI:57586"/>
        <dbReference type="ChEBI" id="CHEBI:57844"/>
        <dbReference type="ChEBI" id="CHEBI:59789"/>
        <dbReference type="ChEBI" id="CHEBI:64428"/>
        <dbReference type="ChEBI" id="CHEBI:149473"/>
        <dbReference type="EC" id="2.8.1.6"/>
    </reaction>
</comment>
<sequence length="353" mass="38112">MDLLDRLVDKGLRRARPTREEALAVLATSDDELLDVVAAAGRVRRHWFGRRVKLNYLVNLKSGRCPEDCFYCSQRLGSKAEVLKYTWLKPEEAAEAASAGVAGGAKRVCLVASGRGPTDRDVDRVSKTIEAVRERHPEVEVCACLGLLSEGQAGRLRAAGADAYNHNLNTSEATYGDICTTHGYEDRVATVREARSAGLSACSGLIAGMGESDEDLVDVVFALRDLDPDSVPVNFLMPFEGTPLAGTWELTPARALRVLAMTRFVCPDVEVRLAGGRETHLRSLQPLALHIVNSIFLGDYLTSEGQAGREDLAMIADAGFEVEGADSDTLPAHRDGLVTVRRRGAGTDLPPNA</sequence>
<feature type="binding site" evidence="16 17">
    <location>
        <position position="272"/>
    </location>
    <ligand>
        <name>[2Fe-2S] cluster</name>
        <dbReference type="ChEBI" id="CHEBI:190135"/>
    </ligand>
</feature>
<evidence type="ECO:0000256" key="6">
    <source>
        <dbReference type="ARBA" id="ARBA00022679"/>
    </source>
</evidence>
<comment type="cofactor">
    <cofactor evidence="16 17">
        <name>[4Fe-4S] cluster</name>
        <dbReference type="ChEBI" id="CHEBI:49883"/>
    </cofactor>
    <text evidence="16 17">Binds 1 [4Fe-4S] cluster. The cluster is coordinated with 3 cysteines and an exchangeable S-adenosyl-L-methionine.</text>
</comment>
<dbReference type="GO" id="GO:0051539">
    <property type="term" value="F:4 iron, 4 sulfur cluster binding"/>
    <property type="evidence" value="ECO:0007669"/>
    <property type="project" value="UniProtKB-KW"/>
</dbReference>
<dbReference type="PANTHER" id="PTHR22976">
    <property type="entry name" value="BIOTIN SYNTHASE"/>
    <property type="match status" value="1"/>
</dbReference>
<dbReference type="CDD" id="cd01335">
    <property type="entry name" value="Radical_SAM"/>
    <property type="match status" value="1"/>
</dbReference>
<comment type="caution">
    <text evidence="19">The sequence shown here is derived from an EMBL/GenBank/DDBJ whole genome shotgun (WGS) entry which is preliminary data.</text>
</comment>
<accession>A0A3M2LXA1</accession>
<dbReference type="PROSITE" id="PS51918">
    <property type="entry name" value="RADICAL_SAM"/>
    <property type="match status" value="1"/>
</dbReference>
<evidence type="ECO:0000256" key="10">
    <source>
        <dbReference type="ARBA" id="ARBA00022756"/>
    </source>
</evidence>
<evidence type="ECO:0000313" key="19">
    <source>
        <dbReference type="EMBL" id="RMI39588.1"/>
    </source>
</evidence>
<name>A0A3M2LXA1_9ACTN</name>
<dbReference type="EC" id="2.8.1.6" evidence="4 16"/>
<evidence type="ECO:0000256" key="16">
    <source>
        <dbReference type="HAMAP-Rule" id="MF_01694"/>
    </source>
</evidence>
<dbReference type="InterPro" id="IPR013785">
    <property type="entry name" value="Aldolase_TIM"/>
</dbReference>
<comment type="cofactor">
    <cofactor evidence="16">
        <name>[2Fe-2S] cluster</name>
        <dbReference type="ChEBI" id="CHEBI:190135"/>
    </cofactor>
    <text evidence="16">Binds 1 [2Fe-2S] cluster. The cluster is coordinated with 3 cysteines and 1 arginine.</text>
</comment>
<dbReference type="SFLD" id="SFLDG01060">
    <property type="entry name" value="BATS_domain_containing"/>
    <property type="match status" value="1"/>
</dbReference>
<dbReference type="InterPro" id="IPR058240">
    <property type="entry name" value="rSAM_sf"/>
</dbReference>
<evidence type="ECO:0000256" key="14">
    <source>
        <dbReference type="ARBA" id="ARBA00057568"/>
    </source>
</evidence>
<evidence type="ECO:0000256" key="1">
    <source>
        <dbReference type="ARBA" id="ARBA00004942"/>
    </source>
</evidence>
<proteinExistence type="inferred from homology"/>
<evidence type="ECO:0000256" key="3">
    <source>
        <dbReference type="ARBA" id="ARBA00011738"/>
    </source>
</evidence>
<keyword evidence="6 16" id="KW-0808">Transferase</keyword>
<dbReference type="SFLD" id="SFLDS00029">
    <property type="entry name" value="Radical_SAM"/>
    <property type="match status" value="1"/>
</dbReference>
<evidence type="ECO:0000256" key="9">
    <source>
        <dbReference type="ARBA" id="ARBA00022723"/>
    </source>
</evidence>
<evidence type="ECO:0000256" key="4">
    <source>
        <dbReference type="ARBA" id="ARBA00012236"/>
    </source>
</evidence>
<reference evidence="19 20" key="1">
    <citation type="submission" date="2018-10" db="EMBL/GenBank/DDBJ databases">
        <title>Isolation, diversity and antifungal activity of actinobacteria from wheat.</title>
        <authorList>
            <person name="Han C."/>
        </authorList>
    </citation>
    <scope>NUCLEOTIDE SEQUENCE [LARGE SCALE GENOMIC DNA]</scope>
    <source>
        <strain evidence="19 20">NEAU-YY642</strain>
    </source>
</reference>
<dbReference type="Pfam" id="PF06968">
    <property type="entry name" value="BATS"/>
    <property type="match status" value="1"/>
</dbReference>
<dbReference type="InterPro" id="IPR024177">
    <property type="entry name" value="Biotin_synthase"/>
</dbReference>
<feature type="binding site" evidence="16 17">
    <location>
        <position position="72"/>
    </location>
    <ligand>
        <name>[4Fe-4S] cluster</name>
        <dbReference type="ChEBI" id="CHEBI:49883"/>
        <note>4Fe-4S-S-AdoMet</note>
    </ligand>
</feature>
<dbReference type="RefSeq" id="WP_122184281.1">
    <property type="nucleotide sequence ID" value="NZ_RFFJ01000070.1"/>
</dbReference>
<evidence type="ECO:0000256" key="13">
    <source>
        <dbReference type="ARBA" id="ARBA00051157"/>
    </source>
</evidence>
<evidence type="ECO:0000256" key="11">
    <source>
        <dbReference type="ARBA" id="ARBA00023004"/>
    </source>
</evidence>
<evidence type="ECO:0000259" key="18">
    <source>
        <dbReference type="PROSITE" id="PS51918"/>
    </source>
</evidence>
<keyword evidence="9 16" id="KW-0479">Metal-binding</keyword>
<dbReference type="EMBL" id="RFFJ01000070">
    <property type="protein sequence ID" value="RMI39588.1"/>
    <property type="molecule type" value="Genomic_DNA"/>
</dbReference>
<dbReference type="SMART" id="SM00729">
    <property type="entry name" value="Elp3"/>
    <property type="match status" value="1"/>
</dbReference>
<dbReference type="NCBIfam" id="TIGR00433">
    <property type="entry name" value="bioB"/>
    <property type="match status" value="1"/>
</dbReference>
<evidence type="ECO:0000313" key="20">
    <source>
        <dbReference type="Proteomes" id="UP000278673"/>
    </source>
</evidence>
<evidence type="ECO:0000256" key="8">
    <source>
        <dbReference type="ARBA" id="ARBA00022714"/>
    </source>
</evidence>
<comment type="pathway">
    <text evidence="1 16">Cofactor biosynthesis; biotin biosynthesis; biotin from 7,8-diaminononanoate: step 2/2.</text>
</comment>
<evidence type="ECO:0000256" key="15">
    <source>
        <dbReference type="ARBA" id="ARBA00070199"/>
    </source>
</evidence>
<feature type="binding site" evidence="16 17">
    <location>
        <position position="142"/>
    </location>
    <ligand>
        <name>[2Fe-2S] cluster</name>
        <dbReference type="ChEBI" id="CHEBI:190135"/>
    </ligand>
</feature>
<evidence type="ECO:0000256" key="7">
    <source>
        <dbReference type="ARBA" id="ARBA00022691"/>
    </source>
</evidence>
<dbReference type="FunFam" id="3.20.20.70:FF:000026">
    <property type="entry name" value="Biotin synthase"/>
    <property type="match status" value="1"/>
</dbReference>
<feature type="binding site" evidence="16 17">
    <location>
        <position position="109"/>
    </location>
    <ligand>
        <name>[2Fe-2S] cluster</name>
        <dbReference type="ChEBI" id="CHEBI:190135"/>
    </ligand>
</feature>
<dbReference type="InterPro" id="IPR007197">
    <property type="entry name" value="rSAM"/>
</dbReference>
<organism evidence="19 20">
    <name type="scientific">Streptomyces triticirhizae</name>
    <dbReference type="NCBI Taxonomy" id="2483353"/>
    <lineage>
        <taxon>Bacteria</taxon>
        <taxon>Bacillati</taxon>
        <taxon>Actinomycetota</taxon>
        <taxon>Actinomycetes</taxon>
        <taxon>Kitasatosporales</taxon>
        <taxon>Streptomycetaceae</taxon>
        <taxon>Streptomyces</taxon>
    </lineage>
</organism>
<keyword evidence="7 16" id="KW-0949">S-adenosyl-L-methionine</keyword>
<feature type="binding site" evidence="16 17">
    <location>
        <position position="65"/>
    </location>
    <ligand>
        <name>[4Fe-4S] cluster</name>
        <dbReference type="ChEBI" id="CHEBI:49883"/>
        <note>4Fe-4S-S-AdoMet</note>
    </ligand>
</feature>
<evidence type="ECO:0000256" key="5">
    <source>
        <dbReference type="ARBA" id="ARBA00022485"/>
    </source>
</evidence>
<dbReference type="Pfam" id="PF04055">
    <property type="entry name" value="Radical_SAM"/>
    <property type="match status" value="1"/>
</dbReference>
<dbReference type="GO" id="GO:0051537">
    <property type="term" value="F:2 iron, 2 sulfur cluster binding"/>
    <property type="evidence" value="ECO:0007669"/>
    <property type="project" value="UniProtKB-KW"/>
</dbReference>
<feature type="domain" description="Radical SAM core" evidence="18">
    <location>
        <begin position="47"/>
        <end position="277"/>
    </location>
</feature>
<keyword evidence="10 16" id="KW-0093">Biotin biosynthesis</keyword>
<dbReference type="SFLD" id="SFLDG01278">
    <property type="entry name" value="biotin_synthase_like"/>
    <property type="match status" value="1"/>
</dbReference>
<gene>
    <name evidence="16 19" type="primary">bioB</name>
    <name evidence="19" type="ORF">EBN88_14435</name>
</gene>
<dbReference type="UniPathway" id="UPA00078">
    <property type="reaction ID" value="UER00162"/>
</dbReference>
<dbReference type="InterPro" id="IPR010722">
    <property type="entry name" value="BATS_dom"/>
</dbReference>
<comment type="similarity">
    <text evidence="2 16">Belongs to the radical SAM superfamily. Biotin synthase family.</text>
</comment>
<keyword evidence="5 16" id="KW-0004">4Fe-4S</keyword>
<keyword evidence="20" id="KW-1185">Reference proteome</keyword>
<dbReference type="InterPro" id="IPR002684">
    <property type="entry name" value="Biotin_synth/BioAB"/>
</dbReference>
<dbReference type="PIRSF" id="PIRSF001619">
    <property type="entry name" value="Biotin_synth"/>
    <property type="match status" value="1"/>
</dbReference>
<feature type="binding site" evidence="16 17">
    <location>
        <position position="69"/>
    </location>
    <ligand>
        <name>[4Fe-4S] cluster</name>
        <dbReference type="ChEBI" id="CHEBI:49883"/>
        <note>4Fe-4S-S-AdoMet</note>
    </ligand>
</feature>
<dbReference type="Proteomes" id="UP000278673">
    <property type="component" value="Unassembled WGS sequence"/>
</dbReference>
<keyword evidence="12 16" id="KW-0411">Iron-sulfur</keyword>
<comment type="subunit">
    <text evidence="3 16">Homodimer.</text>
</comment>
<dbReference type="HAMAP" id="MF_01694">
    <property type="entry name" value="BioB"/>
    <property type="match status" value="1"/>
</dbReference>
<comment type="cofactor">
    <cofactor evidence="17">
        <name>[2Fe-2S] cluster</name>
        <dbReference type="ChEBI" id="CHEBI:190135"/>
    </cofactor>
    <text evidence="17">Binds 1 [2Fe-2S] cluster. The cluster is coordinated with 3 cysteines and 1 arginine.</text>
</comment>
<dbReference type="GO" id="GO:0005506">
    <property type="term" value="F:iron ion binding"/>
    <property type="evidence" value="ECO:0007669"/>
    <property type="project" value="UniProtKB-UniRule"/>
</dbReference>
<dbReference type="InterPro" id="IPR006638">
    <property type="entry name" value="Elp3/MiaA/NifB-like_rSAM"/>
</dbReference>
<dbReference type="AlphaFoldDB" id="A0A3M2LXA1"/>
<feature type="binding site" evidence="16 17">
    <location>
        <position position="202"/>
    </location>
    <ligand>
        <name>[2Fe-2S] cluster</name>
        <dbReference type="ChEBI" id="CHEBI:190135"/>
    </ligand>
</feature>
<dbReference type="GO" id="GO:0009102">
    <property type="term" value="P:biotin biosynthetic process"/>
    <property type="evidence" value="ECO:0007669"/>
    <property type="project" value="UniProtKB-UniRule"/>
</dbReference>
<dbReference type="PANTHER" id="PTHR22976:SF2">
    <property type="entry name" value="BIOTIN SYNTHASE, MITOCHONDRIAL"/>
    <property type="match status" value="1"/>
</dbReference>
<dbReference type="Gene3D" id="3.20.20.70">
    <property type="entry name" value="Aldolase class I"/>
    <property type="match status" value="1"/>
</dbReference>
<keyword evidence="8 16" id="KW-0001">2Fe-2S</keyword>